<organism evidence="1 2">
    <name type="scientific">Streptomyces wuyuanensis</name>
    <dbReference type="NCBI Taxonomy" id="1196353"/>
    <lineage>
        <taxon>Bacteria</taxon>
        <taxon>Bacillati</taxon>
        <taxon>Actinomycetota</taxon>
        <taxon>Actinomycetes</taxon>
        <taxon>Kitasatosporales</taxon>
        <taxon>Streptomycetaceae</taxon>
        <taxon>Streptomyces</taxon>
    </lineage>
</organism>
<accession>A0A1H0DDR2</accession>
<reference evidence="2" key="1">
    <citation type="submission" date="2016-10" db="EMBL/GenBank/DDBJ databases">
        <authorList>
            <person name="Varghese N."/>
            <person name="Submissions S."/>
        </authorList>
    </citation>
    <scope>NUCLEOTIDE SEQUENCE [LARGE SCALE GENOMIC DNA]</scope>
    <source>
        <strain evidence="2">CGMCC 4.7042</strain>
    </source>
</reference>
<protein>
    <submittedName>
        <fullName evidence="1">Uncharacterized protein</fullName>
    </submittedName>
</protein>
<keyword evidence="2" id="KW-1185">Reference proteome</keyword>
<sequence>MAVIALWIHQYRLVQPSTDVAKETAEDIEPLLALKLSQVHIEVDLLGCMETEDRQYIG</sequence>
<proteinExistence type="predicted"/>
<name>A0A1H0DDR2_9ACTN</name>
<dbReference type="Proteomes" id="UP000199063">
    <property type="component" value="Unassembled WGS sequence"/>
</dbReference>
<dbReference type="AlphaFoldDB" id="A0A1H0DDR2"/>
<dbReference type="EMBL" id="FNHI01000033">
    <property type="protein sequence ID" value="SDN68274.1"/>
    <property type="molecule type" value="Genomic_DNA"/>
</dbReference>
<gene>
    <name evidence="1" type="ORF">SAMN05444921_13347</name>
</gene>
<evidence type="ECO:0000313" key="1">
    <source>
        <dbReference type="EMBL" id="SDN68274.1"/>
    </source>
</evidence>
<evidence type="ECO:0000313" key="2">
    <source>
        <dbReference type="Proteomes" id="UP000199063"/>
    </source>
</evidence>